<proteinExistence type="predicted"/>
<keyword evidence="2" id="KW-1185">Reference proteome</keyword>
<dbReference type="Proteomes" id="UP000629287">
    <property type="component" value="Unassembled WGS sequence"/>
</dbReference>
<reference evidence="1 2" key="1">
    <citation type="submission" date="2020-10" db="EMBL/GenBank/DDBJ databases">
        <title>Sequencing the genomes of 1000 actinobacteria strains.</title>
        <authorList>
            <person name="Klenk H.-P."/>
        </authorList>
    </citation>
    <scope>NUCLEOTIDE SEQUENCE [LARGE SCALE GENOMIC DNA]</scope>
    <source>
        <strain evidence="1 2">DSM 41803</strain>
    </source>
</reference>
<dbReference type="EMBL" id="JADBGF010000001">
    <property type="protein sequence ID" value="MBE1597604.1"/>
    <property type="molecule type" value="Genomic_DNA"/>
</dbReference>
<gene>
    <name evidence="1" type="ORF">H4687_003733</name>
</gene>
<evidence type="ECO:0000313" key="1">
    <source>
        <dbReference type="EMBL" id="MBE1597604.1"/>
    </source>
</evidence>
<organism evidence="1 2">
    <name type="scientific">Streptomyces stelliscabiei</name>
    <dbReference type="NCBI Taxonomy" id="146820"/>
    <lineage>
        <taxon>Bacteria</taxon>
        <taxon>Bacillati</taxon>
        <taxon>Actinomycetota</taxon>
        <taxon>Actinomycetes</taxon>
        <taxon>Kitasatosporales</taxon>
        <taxon>Streptomycetaceae</taxon>
        <taxon>Streptomyces</taxon>
    </lineage>
</organism>
<protein>
    <submittedName>
        <fullName evidence="1">Uncharacterized protein</fullName>
    </submittedName>
</protein>
<name>A0A8I0TRE8_9ACTN</name>
<accession>A0A8I0TRE8</accession>
<sequence length="67" mass="7340">MDEYSSHDLDSQRGLSALNSAIAMGSIEPKVAADLLRGHPCEEEFLARFPELRDCTEPPDDDTSSSD</sequence>
<comment type="caution">
    <text evidence="1">The sequence shown here is derived from an EMBL/GenBank/DDBJ whole genome shotgun (WGS) entry which is preliminary data.</text>
</comment>
<evidence type="ECO:0000313" key="2">
    <source>
        <dbReference type="Proteomes" id="UP000629287"/>
    </source>
</evidence>
<dbReference type="AlphaFoldDB" id="A0A8I0TRE8"/>